<dbReference type="InterPro" id="IPR003004">
    <property type="entry name" value="GspF/PilC"/>
</dbReference>
<organism evidence="10 11">
    <name type="scientific">Candidatus Uhrbacteria bacterium RIFCSPHIGHO2_02_FULL_60_10</name>
    <dbReference type="NCBI Taxonomy" id="1802392"/>
    <lineage>
        <taxon>Bacteria</taxon>
        <taxon>Candidatus Uhriibacteriota</taxon>
    </lineage>
</organism>
<evidence type="ECO:0000256" key="8">
    <source>
        <dbReference type="SAM" id="Phobius"/>
    </source>
</evidence>
<feature type="transmembrane region" description="Helical" evidence="8">
    <location>
        <begin position="128"/>
        <end position="148"/>
    </location>
</feature>
<reference evidence="10 11" key="1">
    <citation type="journal article" date="2016" name="Nat. Commun.">
        <title>Thousands of microbial genomes shed light on interconnected biogeochemical processes in an aquifer system.</title>
        <authorList>
            <person name="Anantharaman K."/>
            <person name="Brown C.T."/>
            <person name="Hug L.A."/>
            <person name="Sharon I."/>
            <person name="Castelle C.J."/>
            <person name="Probst A.J."/>
            <person name="Thomas B.C."/>
            <person name="Singh A."/>
            <person name="Wilkins M.J."/>
            <person name="Karaoz U."/>
            <person name="Brodie E.L."/>
            <person name="Williams K.H."/>
            <person name="Hubbard S.S."/>
            <person name="Banfield J.F."/>
        </authorList>
    </citation>
    <scope>NUCLEOTIDE SEQUENCE [LARGE SCALE GENOMIC DNA]</scope>
</reference>
<evidence type="ECO:0000256" key="5">
    <source>
        <dbReference type="ARBA" id="ARBA00022692"/>
    </source>
</evidence>
<dbReference type="PANTHER" id="PTHR30012">
    <property type="entry name" value="GENERAL SECRETION PATHWAY PROTEIN"/>
    <property type="match status" value="1"/>
</dbReference>
<proteinExistence type="inferred from homology"/>
<dbReference type="PANTHER" id="PTHR30012:SF0">
    <property type="entry name" value="TYPE II SECRETION SYSTEM PROTEIN F-RELATED"/>
    <property type="match status" value="1"/>
</dbReference>
<protein>
    <recommendedName>
        <fullName evidence="9">Type II secretion system protein GspF domain-containing protein</fullName>
    </recommendedName>
</protein>
<dbReference type="Gene3D" id="1.20.81.30">
    <property type="entry name" value="Type II secretion system (T2SS), domain F"/>
    <property type="match status" value="2"/>
</dbReference>
<keyword evidence="5 8" id="KW-0812">Transmembrane</keyword>
<dbReference type="InterPro" id="IPR042094">
    <property type="entry name" value="T2SS_GspF_sf"/>
</dbReference>
<comment type="subcellular location">
    <subcellularLocation>
        <location evidence="1">Cell inner membrane</location>
        <topology evidence="1">Multi-pass membrane protein</topology>
    </subcellularLocation>
</comment>
<feature type="domain" description="Type II secretion system protein GspF" evidence="9">
    <location>
        <begin position="26"/>
        <end position="149"/>
    </location>
</feature>
<accession>A0A1F7U883</accession>
<evidence type="ECO:0000256" key="2">
    <source>
        <dbReference type="ARBA" id="ARBA00005745"/>
    </source>
</evidence>
<evidence type="ECO:0000256" key="7">
    <source>
        <dbReference type="ARBA" id="ARBA00023136"/>
    </source>
</evidence>
<dbReference type="Pfam" id="PF00482">
    <property type="entry name" value="T2SSF"/>
    <property type="match status" value="2"/>
</dbReference>
<dbReference type="GO" id="GO:0005886">
    <property type="term" value="C:plasma membrane"/>
    <property type="evidence" value="ECO:0007669"/>
    <property type="project" value="UniProtKB-SubCell"/>
</dbReference>
<dbReference type="FunFam" id="1.20.81.30:FF:000001">
    <property type="entry name" value="Type II secretion system protein F"/>
    <property type="match status" value="2"/>
</dbReference>
<sequence>MATLLQRLDNWLLKNTGVPLAQRVFFTENLKVMIHAGLSMSEALNTLALQAESKTLKRVISDVKTDVESGKLLSAGMHRYPKIFSDIFVSMIEIGEVSGTLEQSLEELTQQMKKDYELRSKVKGAMTYPIVIMVAMLGITGGLLAFVLPKLLAIFKEFGDIKLPLPTRILIAVSDFTSENGILVVGALIGFVIALVLFYRTKVGRSWFDAALINGPIIGPIARKVNLARFSRTISGLLRTDIPVVQAFEVTAKVLANVHFNRAVKSVAERVKKGETISKSLGVHAKLFPPLVIQMVYVGERSGNVDELLGEIAEFYENQVDQVLDNLSSVIEPVLILFLGGMVGGIALSVMMPMYALTQAVAESN</sequence>
<keyword evidence="4" id="KW-0997">Cell inner membrane</keyword>
<evidence type="ECO:0000256" key="6">
    <source>
        <dbReference type="ARBA" id="ARBA00022989"/>
    </source>
</evidence>
<evidence type="ECO:0000259" key="9">
    <source>
        <dbReference type="Pfam" id="PF00482"/>
    </source>
</evidence>
<feature type="transmembrane region" description="Helical" evidence="8">
    <location>
        <begin position="334"/>
        <end position="356"/>
    </location>
</feature>
<gene>
    <name evidence="10" type="ORF">A3C96_00675</name>
</gene>
<dbReference type="EMBL" id="MGEA01000038">
    <property type="protein sequence ID" value="OGL74018.1"/>
    <property type="molecule type" value="Genomic_DNA"/>
</dbReference>
<evidence type="ECO:0000313" key="10">
    <source>
        <dbReference type="EMBL" id="OGL74018.1"/>
    </source>
</evidence>
<keyword evidence="3" id="KW-1003">Cell membrane</keyword>
<comment type="similarity">
    <text evidence="2">Belongs to the GSP F family.</text>
</comment>
<evidence type="ECO:0000256" key="4">
    <source>
        <dbReference type="ARBA" id="ARBA00022519"/>
    </source>
</evidence>
<evidence type="ECO:0000256" key="1">
    <source>
        <dbReference type="ARBA" id="ARBA00004429"/>
    </source>
</evidence>
<dbReference type="AlphaFoldDB" id="A0A1F7U883"/>
<dbReference type="Proteomes" id="UP000177088">
    <property type="component" value="Unassembled WGS sequence"/>
</dbReference>
<keyword evidence="7 8" id="KW-0472">Membrane</keyword>
<evidence type="ECO:0000256" key="3">
    <source>
        <dbReference type="ARBA" id="ARBA00022475"/>
    </source>
</evidence>
<evidence type="ECO:0000313" key="11">
    <source>
        <dbReference type="Proteomes" id="UP000177088"/>
    </source>
</evidence>
<dbReference type="InterPro" id="IPR018076">
    <property type="entry name" value="T2SS_GspF_dom"/>
</dbReference>
<name>A0A1F7U883_9BACT</name>
<dbReference type="PRINTS" id="PR00812">
    <property type="entry name" value="BCTERIALGSPF"/>
</dbReference>
<feature type="transmembrane region" description="Helical" evidence="8">
    <location>
        <begin position="181"/>
        <end position="199"/>
    </location>
</feature>
<comment type="caution">
    <text evidence="10">The sequence shown here is derived from an EMBL/GenBank/DDBJ whole genome shotgun (WGS) entry which is preliminary data.</text>
</comment>
<feature type="domain" description="Type II secretion system protein GspF" evidence="9">
    <location>
        <begin position="230"/>
        <end position="353"/>
    </location>
</feature>
<keyword evidence="6 8" id="KW-1133">Transmembrane helix</keyword>